<dbReference type="Proteomes" id="UP001189429">
    <property type="component" value="Unassembled WGS sequence"/>
</dbReference>
<keyword evidence="1" id="KW-0175">Coiled coil</keyword>
<feature type="region of interest" description="Disordered" evidence="2">
    <location>
        <begin position="686"/>
        <end position="717"/>
    </location>
</feature>
<dbReference type="EMBL" id="CAUYUJ010018627">
    <property type="protein sequence ID" value="CAK0885115.1"/>
    <property type="molecule type" value="Genomic_DNA"/>
</dbReference>
<feature type="region of interest" description="Disordered" evidence="2">
    <location>
        <begin position="1"/>
        <end position="68"/>
    </location>
</feature>
<evidence type="ECO:0000313" key="3">
    <source>
        <dbReference type="EMBL" id="CAK0885115.1"/>
    </source>
</evidence>
<evidence type="ECO:0000256" key="1">
    <source>
        <dbReference type="SAM" id="Coils"/>
    </source>
</evidence>
<name>A0ABN9WFC7_9DINO</name>
<organism evidence="3 4">
    <name type="scientific">Prorocentrum cordatum</name>
    <dbReference type="NCBI Taxonomy" id="2364126"/>
    <lineage>
        <taxon>Eukaryota</taxon>
        <taxon>Sar</taxon>
        <taxon>Alveolata</taxon>
        <taxon>Dinophyceae</taxon>
        <taxon>Prorocentrales</taxon>
        <taxon>Prorocentraceae</taxon>
        <taxon>Prorocentrum</taxon>
    </lineage>
</organism>
<comment type="caution">
    <text evidence="3">The sequence shown here is derived from an EMBL/GenBank/DDBJ whole genome shotgun (WGS) entry which is preliminary data.</text>
</comment>
<feature type="region of interest" description="Disordered" evidence="2">
    <location>
        <begin position="332"/>
        <end position="366"/>
    </location>
</feature>
<feature type="compositionally biased region" description="Basic and acidic residues" evidence="2">
    <location>
        <begin position="546"/>
        <end position="566"/>
    </location>
</feature>
<reference evidence="3" key="1">
    <citation type="submission" date="2023-10" db="EMBL/GenBank/DDBJ databases">
        <authorList>
            <person name="Chen Y."/>
            <person name="Shah S."/>
            <person name="Dougan E. K."/>
            <person name="Thang M."/>
            <person name="Chan C."/>
        </authorList>
    </citation>
    <scope>NUCLEOTIDE SEQUENCE [LARGE SCALE GENOMIC DNA]</scope>
</reference>
<protein>
    <submittedName>
        <fullName evidence="3">Uncharacterized protein</fullName>
    </submittedName>
</protein>
<proteinExistence type="predicted"/>
<feature type="coiled-coil region" evidence="1">
    <location>
        <begin position="182"/>
        <end position="276"/>
    </location>
</feature>
<accession>A0ABN9WFC7</accession>
<gene>
    <name evidence="3" type="ORF">PCOR1329_LOCUS66822</name>
</gene>
<feature type="region of interest" description="Disordered" evidence="2">
    <location>
        <begin position="522"/>
        <end position="594"/>
    </location>
</feature>
<evidence type="ECO:0000256" key="2">
    <source>
        <dbReference type="SAM" id="MobiDB-lite"/>
    </source>
</evidence>
<keyword evidence="4" id="KW-1185">Reference proteome</keyword>
<sequence>MPTLAPGSSGLGSARSSVVLPSSGALPGSAQSEPPRAAAKRAAGSPQPKAPSSTRRQGQSPGDGASMADLADERVWWSEAIVAKVKSLQSSFGDEFQRIADKIRSDVGVWQDRVEVQLEHDRRELQASEADLRRQLGEQRASLGGLTAAVAELRELCAKGGAAASAAEAAGLENSAAQHRILSGVEAAVEDLRREVRSLQEAGDQQGRLAEAISGRHGKLADAAAEAREQMKALSEKVDLQTWTCQETRAELQTVRERLDRESRSSREELASMLAEAKAGAELQAAAVVEEARRAAEEAAQADAARMAPAVLAEARRAAEEVVEEQARALGEAAARGADGVPCGDGPPEGVGRSPSPPPPSGELSAELRGAFGALAERVGELEARAAAADLEARQPEGAEGRLAALEGLPPRLEALSRRVEELVPLPPRVDRLAARLDEDLETLSARLGEELRGLARLELPALPERIDKLSARLDEELQCLAGLELPALPERIDKLSARLDEELQGVARSEELLSARIQALAARHEREGPRPGSPGSGASAARAARRAEEERPPESPREAIARRQASEPGAASPVVVPEAMSGRQTEADERSDELEALSLRVEAIASHQRQIDERIEGLEALTARQEDLLQAGAVPGGLEALARTVARMSARLEEMDEAQPTDSWRGQPARYATVGSAETRVCLLPRRHHPPSSPLWTPEMGTERMGTMPNSSSCSF</sequence>
<feature type="compositionally biased region" description="Polar residues" evidence="2">
    <location>
        <begin position="50"/>
        <end position="60"/>
    </location>
</feature>
<evidence type="ECO:0000313" key="4">
    <source>
        <dbReference type="Proteomes" id="UP001189429"/>
    </source>
</evidence>